<evidence type="ECO:0000256" key="1">
    <source>
        <dbReference type="ARBA" id="ARBA00004141"/>
    </source>
</evidence>
<evidence type="ECO:0000256" key="3">
    <source>
        <dbReference type="ARBA" id="ARBA00022538"/>
    </source>
</evidence>
<evidence type="ECO:0000256" key="9">
    <source>
        <dbReference type="ARBA" id="ARBA00023136"/>
    </source>
</evidence>
<dbReference type="InterPro" id="IPR041647">
    <property type="entry name" value="IRK_C"/>
</dbReference>
<dbReference type="Gene3D" id="2.60.40.1400">
    <property type="entry name" value="G protein-activated inward rectifier potassium channel 1"/>
    <property type="match status" value="1"/>
</dbReference>
<evidence type="ECO:0000259" key="14">
    <source>
        <dbReference type="Pfam" id="PF17655"/>
    </source>
</evidence>
<keyword evidence="8 11" id="KW-0406">Ion transport</keyword>
<name>A0A814L1L6_9BILA</name>
<dbReference type="InterPro" id="IPR014756">
    <property type="entry name" value="Ig_E-set"/>
</dbReference>
<evidence type="ECO:0000259" key="13">
    <source>
        <dbReference type="Pfam" id="PF01007"/>
    </source>
</evidence>
<dbReference type="PRINTS" id="PR01320">
    <property type="entry name" value="KIRCHANNEL"/>
</dbReference>
<dbReference type="SUPFAM" id="SSF81296">
    <property type="entry name" value="E set domains"/>
    <property type="match status" value="1"/>
</dbReference>
<dbReference type="Proteomes" id="UP000663823">
    <property type="component" value="Unassembled WGS sequence"/>
</dbReference>
<gene>
    <name evidence="16" type="ORF">OTI717_LOCUS14326</name>
    <name evidence="15" type="ORF">RFH988_LOCUS17144</name>
</gene>
<comment type="similarity">
    <text evidence="11">Belongs to the inward rectifier-type potassium channel (TC 1.A.2.1) family.</text>
</comment>
<evidence type="ECO:0000256" key="4">
    <source>
        <dbReference type="ARBA" id="ARBA00022692"/>
    </source>
</evidence>
<keyword evidence="5 11" id="KW-0851">Voltage-gated channel</keyword>
<dbReference type="GO" id="GO:0034702">
    <property type="term" value="C:monoatomic ion channel complex"/>
    <property type="evidence" value="ECO:0007669"/>
    <property type="project" value="UniProtKB-KW"/>
</dbReference>
<dbReference type="AlphaFoldDB" id="A0A814L1L6"/>
<keyword evidence="7 12" id="KW-1133">Transmembrane helix</keyword>
<accession>A0A814L1L6</accession>
<dbReference type="GO" id="GO:1990573">
    <property type="term" value="P:potassium ion import across plasma membrane"/>
    <property type="evidence" value="ECO:0007669"/>
    <property type="project" value="TreeGrafter"/>
</dbReference>
<dbReference type="PANTHER" id="PTHR11767:SF102">
    <property type="entry name" value="INWARDLY RECTIFYING POTASSIUM CHANNEL 1, ISOFORM F"/>
    <property type="match status" value="1"/>
</dbReference>
<dbReference type="SUPFAM" id="SSF81324">
    <property type="entry name" value="Voltage-gated potassium channels"/>
    <property type="match status" value="1"/>
</dbReference>
<dbReference type="InterPro" id="IPR013518">
    <property type="entry name" value="K_chnl_inward-rec_Kir_cyto"/>
</dbReference>
<dbReference type="InterPro" id="IPR040445">
    <property type="entry name" value="Kir_TM"/>
</dbReference>
<evidence type="ECO:0000256" key="11">
    <source>
        <dbReference type="RuleBase" id="RU003822"/>
    </source>
</evidence>
<dbReference type="Pfam" id="PF17655">
    <property type="entry name" value="IRK_C"/>
    <property type="match status" value="1"/>
</dbReference>
<evidence type="ECO:0000313" key="16">
    <source>
        <dbReference type="EMBL" id="CAF3729135.1"/>
    </source>
</evidence>
<reference evidence="15" key="1">
    <citation type="submission" date="2021-02" db="EMBL/GenBank/DDBJ databases">
        <authorList>
            <person name="Nowell W R."/>
        </authorList>
    </citation>
    <scope>NUCLEOTIDE SEQUENCE</scope>
</reference>
<feature type="domain" description="Potassium channel inwardly rectifying transmembrane" evidence="13">
    <location>
        <begin position="32"/>
        <end position="188"/>
    </location>
</feature>
<dbReference type="EMBL" id="CAJNOO010000905">
    <property type="protein sequence ID" value="CAF1058911.1"/>
    <property type="molecule type" value="Genomic_DNA"/>
</dbReference>
<sequence length="469" mass="53512">MSINNDNRGQYQVVNVNNNINDCSSTDGFRFVNKNGHINANYFSFGRTKQMHSNIILFIIQAKWWLVLSITLFGFISSWFIFAFLYFLISIEHGDFVLTEEDEALLGNLTNSTYRTTSIEKEACVKDVHNFLSALLFSIETQHTIGYGSRYITTECMGGILVLTLQSSLGYLLQVIVTQIVFSKLSRPVEKSQFVVFSDKALILPRDNQLTLTFRIGNLSVSQLISASVRLLMIRQRQTLEGEIIPHHIYDMELTHLRNGRLFFPRPTVVEHTIDSHSPLYGIQRSTLEKEHFEIIAIIEGAFDHTGFSCHFRTSYLPNELLWGYQFSSCDSTLEGFDYKKFNQVELVDTYPLWIYDDEQSDDRTRPNTPCSSPVIYRNPFVRTNPNRTKQQSLISKNRIQHLTTIDSIDADDELSDAARLVNVVESLEKIDLTAAVFSTVLTTADRLDLSLSSTVPFSSNRSPIFAIV</sequence>
<feature type="transmembrane region" description="Helical" evidence="12">
    <location>
        <begin position="64"/>
        <end position="89"/>
    </location>
</feature>
<evidence type="ECO:0000313" key="17">
    <source>
        <dbReference type="Proteomes" id="UP000663882"/>
    </source>
</evidence>
<comment type="caution">
    <text evidence="15">The sequence shown here is derived from an EMBL/GenBank/DDBJ whole genome shotgun (WGS) entry which is preliminary data.</text>
</comment>
<evidence type="ECO:0000313" key="15">
    <source>
        <dbReference type="EMBL" id="CAF1058911.1"/>
    </source>
</evidence>
<dbReference type="PANTHER" id="PTHR11767">
    <property type="entry name" value="INWARD RECTIFIER POTASSIUM CHANNEL"/>
    <property type="match status" value="1"/>
</dbReference>
<dbReference type="GO" id="GO:0005242">
    <property type="term" value="F:inward rectifier potassium channel activity"/>
    <property type="evidence" value="ECO:0007669"/>
    <property type="project" value="InterPro"/>
</dbReference>
<comment type="subcellular location">
    <subcellularLocation>
        <location evidence="1 11">Membrane</location>
        <topology evidence="1 11">Multi-pass membrane protein</topology>
    </subcellularLocation>
</comment>
<keyword evidence="4 11" id="KW-0812">Transmembrane</keyword>
<proteinExistence type="inferred from homology"/>
<dbReference type="OrthoDB" id="273257at2759"/>
<dbReference type="EMBL" id="CAJOAX010001592">
    <property type="protein sequence ID" value="CAF3729135.1"/>
    <property type="molecule type" value="Genomic_DNA"/>
</dbReference>
<dbReference type="Proteomes" id="UP000663882">
    <property type="component" value="Unassembled WGS sequence"/>
</dbReference>
<keyword evidence="10 11" id="KW-0407">Ion channel</keyword>
<evidence type="ECO:0000256" key="7">
    <source>
        <dbReference type="ARBA" id="ARBA00022989"/>
    </source>
</evidence>
<dbReference type="InterPro" id="IPR016449">
    <property type="entry name" value="K_chnl_inward-rec_Kir"/>
</dbReference>
<feature type="domain" description="Inward rectifier potassium channel C-terminal" evidence="14">
    <location>
        <begin position="195"/>
        <end position="351"/>
    </location>
</feature>
<protein>
    <submittedName>
        <fullName evidence="15">Uncharacterized protein</fullName>
    </submittedName>
</protein>
<evidence type="ECO:0000256" key="2">
    <source>
        <dbReference type="ARBA" id="ARBA00022448"/>
    </source>
</evidence>
<keyword evidence="9 12" id="KW-0472">Membrane</keyword>
<dbReference type="GO" id="GO:0034765">
    <property type="term" value="P:regulation of monoatomic ion transmembrane transport"/>
    <property type="evidence" value="ECO:0007669"/>
    <property type="project" value="TreeGrafter"/>
</dbReference>
<evidence type="ECO:0000256" key="12">
    <source>
        <dbReference type="SAM" id="Phobius"/>
    </source>
</evidence>
<evidence type="ECO:0000256" key="6">
    <source>
        <dbReference type="ARBA" id="ARBA00022958"/>
    </source>
</evidence>
<evidence type="ECO:0000256" key="10">
    <source>
        <dbReference type="ARBA" id="ARBA00023303"/>
    </source>
</evidence>
<keyword evidence="3 11" id="KW-0633">Potassium transport</keyword>
<organism evidence="15 17">
    <name type="scientific">Rotaria sordida</name>
    <dbReference type="NCBI Taxonomy" id="392033"/>
    <lineage>
        <taxon>Eukaryota</taxon>
        <taxon>Metazoa</taxon>
        <taxon>Spiralia</taxon>
        <taxon>Gnathifera</taxon>
        <taxon>Rotifera</taxon>
        <taxon>Eurotatoria</taxon>
        <taxon>Bdelloidea</taxon>
        <taxon>Philodinida</taxon>
        <taxon>Philodinidae</taxon>
        <taxon>Rotaria</taxon>
    </lineage>
</organism>
<evidence type="ECO:0000256" key="8">
    <source>
        <dbReference type="ARBA" id="ARBA00023065"/>
    </source>
</evidence>
<dbReference type="Pfam" id="PF01007">
    <property type="entry name" value="IRK"/>
    <property type="match status" value="1"/>
</dbReference>
<evidence type="ECO:0000256" key="5">
    <source>
        <dbReference type="ARBA" id="ARBA00022882"/>
    </source>
</evidence>
<dbReference type="GO" id="GO:0005886">
    <property type="term" value="C:plasma membrane"/>
    <property type="evidence" value="ECO:0007669"/>
    <property type="project" value="TreeGrafter"/>
</dbReference>
<keyword evidence="2 11" id="KW-0813">Transport</keyword>
<keyword evidence="6 11" id="KW-0630">Potassium</keyword>
<dbReference type="Gene3D" id="1.10.287.70">
    <property type="match status" value="1"/>
</dbReference>